<comment type="caution">
    <text evidence="1">The sequence shown here is derived from an EMBL/GenBank/DDBJ whole genome shotgun (WGS) entry which is preliminary data.</text>
</comment>
<dbReference type="EMBL" id="LAZR01007963">
    <property type="protein sequence ID" value="KKM81798.1"/>
    <property type="molecule type" value="Genomic_DNA"/>
</dbReference>
<sequence>MTASEILVGDIRQARATLVALRDHSLGIGAMESAVLLSHVIQLLYRLIEESDREFEKEMEGK</sequence>
<accession>A0A0F9KIN3</accession>
<name>A0A0F9KIN3_9ZZZZ</name>
<reference evidence="1" key="1">
    <citation type="journal article" date="2015" name="Nature">
        <title>Complex archaea that bridge the gap between prokaryotes and eukaryotes.</title>
        <authorList>
            <person name="Spang A."/>
            <person name="Saw J.H."/>
            <person name="Jorgensen S.L."/>
            <person name="Zaremba-Niedzwiedzka K."/>
            <person name="Martijn J."/>
            <person name="Lind A.E."/>
            <person name="van Eijk R."/>
            <person name="Schleper C."/>
            <person name="Guy L."/>
            <person name="Ettema T.J."/>
        </authorList>
    </citation>
    <scope>NUCLEOTIDE SEQUENCE</scope>
</reference>
<proteinExistence type="predicted"/>
<organism evidence="1">
    <name type="scientific">marine sediment metagenome</name>
    <dbReference type="NCBI Taxonomy" id="412755"/>
    <lineage>
        <taxon>unclassified sequences</taxon>
        <taxon>metagenomes</taxon>
        <taxon>ecological metagenomes</taxon>
    </lineage>
</organism>
<dbReference type="AlphaFoldDB" id="A0A0F9KIN3"/>
<evidence type="ECO:0000313" key="1">
    <source>
        <dbReference type="EMBL" id="KKM81798.1"/>
    </source>
</evidence>
<gene>
    <name evidence="1" type="ORF">LCGC14_1326140</name>
</gene>
<protein>
    <submittedName>
        <fullName evidence="1">Uncharacterized protein</fullName>
    </submittedName>
</protein>